<dbReference type="CDD" id="cd03784">
    <property type="entry name" value="GT1_Gtf-like"/>
    <property type="match status" value="1"/>
</dbReference>
<comment type="similarity">
    <text evidence="2">Belongs to the UDP-glycosyltransferase family.</text>
</comment>
<dbReference type="SUPFAM" id="SSF53756">
    <property type="entry name" value="UDP-Glycosyltransferase/glycogen phosphorylase"/>
    <property type="match status" value="1"/>
</dbReference>
<dbReference type="Proteomes" id="UP001432027">
    <property type="component" value="Unassembled WGS sequence"/>
</dbReference>
<proteinExistence type="inferred from homology"/>
<dbReference type="PANTHER" id="PTHR48043:SF23">
    <property type="entry name" value="UDP-GLUCURONOSYLTRANSFERASE"/>
    <property type="match status" value="1"/>
</dbReference>
<dbReference type="InterPro" id="IPR002213">
    <property type="entry name" value="UDP_glucos_trans"/>
</dbReference>
<evidence type="ECO:0000256" key="8">
    <source>
        <dbReference type="ARBA" id="ARBA00022989"/>
    </source>
</evidence>
<reference evidence="12" key="1">
    <citation type="submission" date="2023-10" db="EMBL/GenBank/DDBJ databases">
        <title>Genome assembly of Pristionchus species.</title>
        <authorList>
            <person name="Yoshida K."/>
            <person name="Sommer R.J."/>
        </authorList>
    </citation>
    <scope>NUCLEOTIDE SEQUENCE</scope>
    <source>
        <strain evidence="12">RS0144</strain>
    </source>
</reference>
<dbReference type="Pfam" id="PF00201">
    <property type="entry name" value="UDPGT"/>
    <property type="match status" value="1"/>
</dbReference>
<dbReference type="EMBL" id="BTSX01000004">
    <property type="protein sequence ID" value="GMS95094.1"/>
    <property type="molecule type" value="Genomic_DNA"/>
</dbReference>
<evidence type="ECO:0000313" key="13">
    <source>
        <dbReference type="Proteomes" id="UP001432027"/>
    </source>
</evidence>
<name>A0AAV5TM18_9BILA</name>
<sequence length="533" mass="60268">EYVTKSFTQGMLLLQLHLFTVLWVGVLPFKILVYNSRYGHSHSNFMGNIADILVDAGHNVTSLIPIIDQRGNDVTVKSKRIIVPMSDETEAFVREKSASRQDSLFSSLLNPITVFLHRTTFARHFVSQCKTLLDESLLIDRLREEQFDVMIVENFEMCGVALSHLLNPRSLITASASAPFSYMFEEFGLPLALSFNPSAFISTMDVHSMWSRLKNAYAEWLMHAYFYKRRSLVEELCREKFGSDFPSLMEISSHAAYTLMNTEPLIDIAAPTLSRVINIGGISVKDAKPLNQEWDTALSRRPYNILISFGSVAKAVKLPVKIKTSIATVISRFPNVTFIWKYEDLQDSFANEVTSSLPNLVLSSWLPQNDLLNDNRISAFVTHGGMGSTQETALRGKPGIFVPLFLDQPRNAGMMAHNGLGMVLDKLDLFEPDRVEEAIREVLYNKTYAENARNMGMKLAKKPFGAKEQLIRTVEFAAEFGPSRSLRPQSYDMKFTEYHNIDILIFSSLGILVLAHTIMKFLKPIIIIKVKKE</sequence>
<dbReference type="GO" id="GO:0016020">
    <property type="term" value="C:membrane"/>
    <property type="evidence" value="ECO:0007669"/>
    <property type="project" value="UniProtKB-SubCell"/>
</dbReference>
<keyword evidence="13" id="KW-1185">Reference proteome</keyword>
<feature type="non-terminal residue" evidence="12">
    <location>
        <position position="1"/>
    </location>
</feature>
<dbReference type="Gene3D" id="3.40.50.2000">
    <property type="entry name" value="Glycogen Phosphorylase B"/>
    <property type="match status" value="1"/>
</dbReference>
<keyword evidence="6 11" id="KW-0812">Transmembrane</keyword>
<organism evidence="12 13">
    <name type="scientific">Pristionchus entomophagus</name>
    <dbReference type="NCBI Taxonomy" id="358040"/>
    <lineage>
        <taxon>Eukaryota</taxon>
        <taxon>Metazoa</taxon>
        <taxon>Ecdysozoa</taxon>
        <taxon>Nematoda</taxon>
        <taxon>Chromadorea</taxon>
        <taxon>Rhabditida</taxon>
        <taxon>Rhabditina</taxon>
        <taxon>Diplogasteromorpha</taxon>
        <taxon>Diplogasteroidea</taxon>
        <taxon>Neodiplogasteridae</taxon>
        <taxon>Pristionchus</taxon>
    </lineage>
</organism>
<comment type="catalytic activity">
    <reaction evidence="10">
        <text>glucuronate acceptor + UDP-alpha-D-glucuronate = acceptor beta-D-glucuronoside + UDP + H(+)</text>
        <dbReference type="Rhea" id="RHEA:21032"/>
        <dbReference type="ChEBI" id="CHEBI:15378"/>
        <dbReference type="ChEBI" id="CHEBI:58052"/>
        <dbReference type="ChEBI" id="CHEBI:58223"/>
        <dbReference type="ChEBI" id="CHEBI:132367"/>
        <dbReference type="ChEBI" id="CHEBI:132368"/>
        <dbReference type="EC" id="2.4.1.17"/>
    </reaction>
</comment>
<keyword evidence="7" id="KW-0732">Signal</keyword>
<dbReference type="FunFam" id="3.40.50.2000:FF:000038">
    <property type="entry name" value="UDP-GlucuronosylTransferase"/>
    <property type="match status" value="1"/>
</dbReference>
<dbReference type="PANTHER" id="PTHR48043">
    <property type="entry name" value="EG:EG0003.4 PROTEIN-RELATED"/>
    <property type="match status" value="1"/>
</dbReference>
<evidence type="ECO:0000256" key="2">
    <source>
        <dbReference type="ARBA" id="ARBA00009995"/>
    </source>
</evidence>
<evidence type="ECO:0000256" key="11">
    <source>
        <dbReference type="SAM" id="Phobius"/>
    </source>
</evidence>
<evidence type="ECO:0000256" key="4">
    <source>
        <dbReference type="ARBA" id="ARBA00022676"/>
    </source>
</evidence>
<keyword evidence="9 11" id="KW-0472">Membrane</keyword>
<comment type="subcellular location">
    <subcellularLocation>
        <location evidence="1">Membrane</location>
        <topology evidence="1">Single-pass membrane protein</topology>
    </subcellularLocation>
</comment>
<evidence type="ECO:0000256" key="6">
    <source>
        <dbReference type="ARBA" id="ARBA00022692"/>
    </source>
</evidence>
<feature type="transmembrane region" description="Helical" evidence="11">
    <location>
        <begin position="503"/>
        <end position="522"/>
    </location>
</feature>
<evidence type="ECO:0000256" key="10">
    <source>
        <dbReference type="ARBA" id="ARBA00047475"/>
    </source>
</evidence>
<dbReference type="AlphaFoldDB" id="A0AAV5TM18"/>
<evidence type="ECO:0000256" key="3">
    <source>
        <dbReference type="ARBA" id="ARBA00012544"/>
    </source>
</evidence>
<comment type="caution">
    <text evidence="12">The sequence shown here is derived from an EMBL/GenBank/DDBJ whole genome shotgun (WGS) entry which is preliminary data.</text>
</comment>
<keyword evidence="4" id="KW-0328">Glycosyltransferase</keyword>
<keyword evidence="5" id="KW-0808">Transferase</keyword>
<dbReference type="EC" id="2.4.1.17" evidence="3"/>
<dbReference type="GO" id="GO:0015020">
    <property type="term" value="F:glucuronosyltransferase activity"/>
    <property type="evidence" value="ECO:0007669"/>
    <property type="project" value="UniProtKB-EC"/>
</dbReference>
<feature type="transmembrane region" description="Helical" evidence="11">
    <location>
        <begin position="12"/>
        <end position="34"/>
    </location>
</feature>
<keyword evidence="8 11" id="KW-1133">Transmembrane helix</keyword>
<accession>A0AAV5TM18</accession>
<evidence type="ECO:0000256" key="1">
    <source>
        <dbReference type="ARBA" id="ARBA00004167"/>
    </source>
</evidence>
<evidence type="ECO:0000313" key="12">
    <source>
        <dbReference type="EMBL" id="GMS95094.1"/>
    </source>
</evidence>
<protein>
    <recommendedName>
        <fullName evidence="3">glucuronosyltransferase</fullName>
        <ecNumber evidence="3">2.4.1.17</ecNumber>
    </recommendedName>
</protein>
<evidence type="ECO:0000256" key="7">
    <source>
        <dbReference type="ARBA" id="ARBA00022729"/>
    </source>
</evidence>
<dbReference type="InterPro" id="IPR050271">
    <property type="entry name" value="UDP-glycosyltransferase"/>
</dbReference>
<evidence type="ECO:0000256" key="5">
    <source>
        <dbReference type="ARBA" id="ARBA00022679"/>
    </source>
</evidence>
<gene>
    <name evidence="12" type="ORF">PENTCL1PPCAC_17269</name>
</gene>
<evidence type="ECO:0000256" key="9">
    <source>
        <dbReference type="ARBA" id="ARBA00023136"/>
    </source>
</evidence>